<dbReference type="Gene3D" id="3.40.50.720">
    <property type="entry name" value="NAD(P)-binding Rossmann-like Domain"/>
    <property type="match status" value="1"/>
</dbReference>
<dbReference type="InterPro" id="IPR036291">
    <property type="entry name" value="NAD(P)-bd_dom_sf"/>
</dbReference>
<evidence type="ECO:0000313" key="16">
    <source>
        <dbReference type="EMBL" id="PYE53396.1"/>
    </source>
</evidence>
<dbReference type="SUPFAM" id="SSF55347">
    <property type="entry name" value="Glyceraldehyde-3-phosphate dehydrogenase-like, C-terminal domain"/>
    <property type="match status" value="1"/>
</dbReference>
<comment type="caution">
    <text evidence="16">The sequence shown here is derived from an EMBL/GenBank/DDBJ whole genome shotgun (WGS) entry which is preliminary data.</text>
</comment>
<keyword evidence="7 12" id="KW-0791">Threonine biosynthesis</keyword>
<sequence>MPNTLHLGMLGGGTVGAGVLRLLRERENRLAALGTRFHLRGVLVRDVVKPRDVPEGTPITTNPEFLRDCDVIVELMGGVDRPLELILPHLQAGKPVVTANKAMLAERWEVLRSFVEAGLVHYEASVMAGTPVLTPLATVLRGSRVTHLQAILNGTCNFILSRMEEGGSYEDALKEAQRLGYAEEDPTLDVGGFDAAHKLTVLARLVGDPGFRFEDVSVTGIDTLTLDDVRTAAAKGERIKLVGEFVRKGETWSAAVAPRRLPADHPLCSAGASRNALWLSGEGCGELFFSGGGAGGLVTASAVVGDLFSVVSNVPGQRPLPRPSAAEW</sequence>
<keyword evidence="6 12" id="KW-0028">Amino-acid biosynthesis</keyword>
<name>A0A318S4N9_9DEIO</name>
<dbReference type="PANTHER" id="PTHR43331">
    <property type="entry name" value="HOMOSERINE DEHYDROGENASE"/>
    <property type="match status" value="1"/>
</dbReference>
<dbReference type="SUPFAM" id="SSF51735">
    <property type="entry name" value="NAD(P)-binding Rossmann-fold domains"/>
    <property type="match status" value="1"/>
</dbReference>
<dbReference type="InterPro" id="IPR005106">
    <property type="entry name" value="Asp/hSer_DH_NAD-bd"/>
</dbReference>
<evidence type="ECO:0000256" key="1">
    <source>
        <dbReference type="ARBA" id="ARBA00005056"/>
    </source>
</evidence>
<dbReference type="UniPathway" id="UPA00050">
    <property type="reaction ID" value="UER00063"/>
</dbReference>
<dbReference type="GO" id="GO:0009088">
    <property type="term" value="P:threonine biosynthetic process"/>
    <property type="evidence" value="ECO:0007669"/>
    <property type="project" value="UniProtKB-UniPathway"/>
</dbReference>
<dbReference type="Proteomes" id="UP000248326">
    <property type="component" value="Unassembled WGS sequence"/>
</dbReference>
<dbReference type="PROSITE" id="PS01042">
    <property type="entry name" value="HOMOSER_DHGENASE"/>
    <property type="match status" value="1"/>
</dbReference>
<feature type="domain" description="Homoserine dehydrogenase catalytic" evidence="14">
    <location>
        <begin position="131"/>
        <end position="307"/>
    </location>
</feature>
<keyword evidence="9 12" id="KW-0486">Methionine biosynthesis</keyword>
<evidence type="ECO:0000256" key="7">
    <source>
        <dbReference type="ARBA" id="ARBA00022697"/>
    </source>
</evidence>
<dbReference type="RefSeq" id="WP_110887177.1">
    <property type="nucleotide sequence ID" value="NZ_QJSX01000009.1"/>
</dbReference>
<evidence type="ECO:0000256" key="11">
    <source>
        <dbReference type="PIRSR" id="PIRSR036497-2"/>
    </source>
</evidence>
<comment type="pathway">
    <text evidence="1 12">Amino-acid biosynthesis; L-threonine biosynthesis; L-threonine from L-aspartate: step 3/5.</text>
</comment>
<comment type="similarity">
    <text evidence="3 13">Belongs to the homoserine dehydrogenase family.</text>
</comment>
<evidence type="ECO:0000259" key="15">
    <source>
        <dbReference type="Pfam" id="PF03447"/>
    </source>
</evidence>
<dbReference type="GO" id="GO:0004412">
    <property type="term" value="F:homoserine dehydrogenase activity"/>
    <property type="evidence" value="ECO:0007669"/>
    <property type="project" value="UniProtKB-EC"/>
</dbReference>
<feature type="domain" description="Aspartate/homoserine dehydrogenase NAD-binding" evidence="15">
    <location>
        <begin position="11"/>
        <end position="118"/>
    </location>
</feature>
<evidence type="ECO:0000256" key="12">
    <source>
        <dbReference type="RuleBase" id="RU000579"/>
    </source>
</evidence>
<evidence type="ECO:0000256" key="2">
    <source>
        <dbReference type="ARBA" id="ARBA00005062"/>
    </source>
</evidence>
<dbReference type="InterPro" id="IPR001342">
    <property type="entry name" value="HDH_cat"/>
</dbReference>
<dbReference type="UniPathway" id="UPA00051">
    <property type="reaction ID" value="UER00465"/>
</dbReference>
<gene>
    <name evidence="16" type="ORF">DES52_109173</name>
</gene>
<evidence type="ECO:0000256" key="4">
    <source>
        <dbReference type="ARBA" id="ARBA00013213"/>
    </source>
</evidence>
<dbReference type="NCBIfam" id="NF004976">
    <property type="entry name" value="PRK06349.1"/>
    <property type="match status" value="1"/>
</dbReference>
<feature type="binding site" evidence="11">
    <location>
        <position position="183"/>
    </location>
    <ligand>
        <name>L-homoserine</name>
        <dbReference type="ChEBI" id="CHEBI:57476"/>
    </ligand>
</feature>
<dbReference type="PIRSF" id="PIRSF036497">
    <property type="entry name" value="HDH_short"/>
    <property type="match status" value="1"/>
</dbReference>
<evidence type="ECO:0000313" key="17">
    <source>
        <dbReference type="Proteomes" id="UP000248326"/>
    </source>
</evidence>
<dbReference type="GO" id="GO:0050661">
    <property type="term" value="F:NADP binding"/>
    <property type="evidence" value="ECO:0007669"/>
    <property type="project" value="InterPro"/>
</dbReference>
<reference evidence="16 17" key="1">
    <citation type="submission" date="2018-06" db="EMBL/GenBank/DDBJ databases">
        <title>Genomic Encyclopedia of Type Strains, Phase IV (KMG-IV): sequencing the most valuable type-strain genomes for metagenomic binning, comparative biology and taxonomic classification.</title>
        <authorList>
            <person name="Goeker M."/>
        </authorList>
    </citation>
    <scope>NUCLEOTIDE SEQUENCE [LARGE SCALE GENOMIC DNA]</scope>
    <source>
        <strain evidence="16 17">DSM 18048</strain>
    </source>
</reference>
<protein>
    <recommendedName>
        <fullName evidence="5 12">Homoserine dehydrogenase</fullName>
        <ecNumber evidence="4 12">1.1.1.3</ecNumber>
    </recommendedName>
</protein>
<evidence type="ECO:0000256" key="8">
    <source>
        <dbReference type="ARBA" id="ARBA00023002"/>
    </source>
</evidence>
<feature type="binding site" evidence="11">
    <location>
        <position position="101"/>
    </location>
    <ligand>
        <name>NADPH</name>
        <dbReference type="ChEBI" id="CHEBI:57783"/>
    </ligand>
</feature>
<dbReference type="Gene3D" id="3.30.360.10">
    <property type="entry name" value="Dihydrodipicolinate Reductase, domain 2"/>
    <property type="match status" value="1"/>
</dbReference>
<evidence type="ECO:0000256" key="10">
    <source>
        <dbReference type="PIRSR" id="PIRSR036497-1"/>
    </source>
</evidence>
<evidence type="ECO:0000256" key="9">
    <source>
        <dbReference type="ARBA" id="ARBA00023167"/>
    </source>
</evidence>
<feature type="binding site" evidence="11">
    <location>
        <begin position="11"/>
        <end position="16"/>
    </location>
    <ligand>
        <name>NADP(+)</name>
        <dbReference type="ChEBI" id="CHEBI:58349"/>
    </ligand>
</feature>
<comment type="catalytic activity">
    <reaction evidence="12">
        <text>L-homoserine + NADP(+) = L-aspartate 4-semialdehyde + NADPH + H(+)</text>
        <dbReference type="Rhea" id="RHEA:15761"/>
        <dbReference type="ChEBI" id="CHEBI:15378"/>
        <dbReference type="ChEBI" id="CHEBI:57476"/>
        <dbReference type="ChEBI" id="CHEBI:57783"/>
        <dbReference type="ChEBI" id="CHEBI:58349"/>
        <dbReference type="ChEBI" id="CHEBI:537519"/>
        <dbReference type="EC" id="1.1.1.3"/>
    </reaction>
</comment>
<evidence type="ECO:0000259" key="14">
    <source>
        <dbReference type="Pfam" id="PF00742"/>
    </source>
</evidence>
<dbReference type="Pfam" id="PF03447">
    <property type="entry name" value="NAD_binding_3"/>
    <property type="match status" value="1"/>
</dbReference>
<evidence type="ECO:0000256" key="13">
    <source>
        <dbReference type="RuleBase" id="RU004171"/>
    </source>
</evidence>
<dbReference type="OrthoDB" id="9808167at2"/>
<keyword evidence="17" id="KW-1185">Reference proteome</keyword>
<dbReference type="InterPro" id="IPR019811">
    <property type="entry name" value="HDH_CS"/>
</dbReference>
<organism evidence="16 17">
    <name type="scientific">Deinococcus yavapaiensis KR-236</name>
    <dbReference type="NCBI Taxonomy" id="694435"/>
    <lineage>
        <taxon>Bacteria</taxon>
        <taxon>Thermotogati</taxon>
        <taxon>Deinococcota</taxon>
        <taxon>Deinococci</taxon>
        <taxon>Deinococcales</taxon>
        <taxon>Deinococcaceae</taxon>
        <taxon>Deinococcus</taxon>
    </lineage>
</organism>
<dbReference type="EC" id="1.1.1.3" evidence="4 12"/>
<accession>A0A318S4N9</accession>
<keyword evidence="11 12" id="KW-0521">NADP</keyword>
<dbReference type="AlphaFoldDB" id="A0A318S4N9"/>
<dbReference type="FunFam" id="3.30.360.10:FF:000005">
    <property type="entry name" value="Homoserine dehydrogenase"/>
    <property type="match status" value="1"/>
</dbReference>
<evidence type="ECO:0000256" key="3">
    <source>
        <dbReference type="ARBA" id="ARBA00006753"/>
    </source>
</evidence>
<dbReference type="GO" id="GO:0009086">
    <property type="term" value="P:methionine biosynthetic process"/>
    <property type="evidence" value="ECO:0007669"/>
    <property type="project" value="UniProtKB-KW"/>
</dbReference>
<dbReference type="InterPro" id="IPR022697">
    <property type="entry name" value="HDH_short"/>
</dbReference>
<evidence type="ECO:0000256" key="6">
    <source>
        <dbReference type="ARBA" id="ARBA00022605"/>
    </source>
</evidence>
<dbReference type="PANTHER" id="PTHR43331:SF1">
    <property type="entry name" value="HOMOSERINE DEHYDROGENASE"/>
    <property type="match status" value="1"/>
</dbReference>
<feature type="active site" description="Proton donor" evidence="10">
    <location>
        <position position="198"/>
    </location>
</feature>
<proteinExistence type="inferred from homology"/>
<comment type="pathway">
    <text evidence="2 12">Amino-acid biosynthesis; L-methionine biosynthesis via de novo pathway; L-homoserine from L-aspartate: step 3/3.</text>
</comment>
<keyword evidence="8 12" id="KW-0560">Oxidoreductase</keyword>
<dbReference type="Pfam" id="PF00742">
    <property type="entry name" value="Homoserine_dh"/>
    <property type="match status" value="1"/>
</dbReference>
<dbReference type="EMBL" id="QJSX01000009">
    <property type="protein sequence ID" value="PYE53396.1"/>
    <property type="molecule type" value="Genomic_DNA"/>
</dbReference>
<evidence type="ECO:0000256" key="5">
    <source>
        <dbReference type="ARBA" id="ARBA00013376"/>
    </source>
</evidence>